<sequence length="1487" mass="170237">MEDSRRTVFLKQGKEKGSLAEEVESWRSPLRQDCSDYGRGFSNKAEMGSHRKISQASYGSSPRKDGHGILSSSSVGFKKRGQSPGGRQHDNGFRKFPAQDDHHTREENWRERSNSHEFTRERKDSMQGASEGLSRRADDGSKGNKRKSKQSRRNYLDREEDRDAPVIDESVLSEEELLGLHQAEERLCRDDIFRLKRHPRNCPNAKYSCKLCDVLIESISSAHKHIKEKWHKKKVKEKREEELLTALLPPNQSQVKAIGAVIEKVVEEHGLSDEDVIKRKDIVTALEKVIQCLLPECSLRLYGSSCTKFGFKDSDIDIDIQFPAHMHQPDVLLLVQKSLQNSKSFIDIEADFHARVPVVVFKEKQSGLLCKVSAGNDNAYLTTDHMAALAELEPRLTPLVTAFRYWAKICHIDCPEEGGLPPYVIALMVIFFLQQRKEPVLPVYLGLWIEGFSLNKLMDFRLIGVKDSQVLWEYSPSLDKETHTGKAFVNHGKAPLTFDPDHQFEVALGQLWVELFRFYSLEFNMPDYVINIRIKEVISRELKDWPKKRIAVEDPYSSKRNVARTLNSQLMYEYILHCLKTTYKYFALPQKKQVNPNKQNHKDLEAEVIENIELQCSDPGQRGNIPPSPNELHLIQSKLHDLNVDSSQTRTDLNGKNKNHVPNNIQGVDCPRIRHGSDSFAEEEGASEKGMDAFKDDLDCVIEEIVLEDPDGYKPNSDAESENEEQAERSRKLDTDQRLGEDSENGDPINLTCFSTELENETESPSDSEGCLNPGLVDSDDFGLDDTGRLDKEDEDPGSSEELDESLNTFLVSKQRHLVGSINSEEEDDEEDTYHRDHLDSVTMEDELDNIYTASGEDVLSEDDEHFTLAVTRSDQWGHKKENETSGRVGTSNKRDLDGKVKNDPVFAEDSRHDNDLVYEFSKLTFTRGKLPTIACSLCRREGHLKRDCPEDFKKVELESLPPMTPKFRKILNQVCNQCYKDFSPDQTEERVREYILQNLEQFVKQEFHGAKLSLFGSSKNGFGFKQSDLDICMTFEGKETAEGLDCIRIIENLAKVLRKHPGLRNILPITTAKVPIVKFFHMRTGLEGDISLYNTLALHNTRLLAAYAALDPRVKYLCYTMKVFSKVCDIGDASRGSLSSYAYTLMVLYFLQQRKQPVIPVLQEIYDGPEKPKKVVDGWNVYFFDDLSNLPNRWPQFGNNTESVGELWLGMLQFYTEEFDFKEHVISIRRKKLLTTFKKQWTSKYIVIEDPFDLNHNLGAGLSRKMTNFIMKAFINGRRVFGTPVKVFPSEYPTKMEYFFDPEVLTEGELAPNDRCCRICGKIGHFMKDCPLRRKLRKRDRGYDDARYQRRSLEDRDMSNMGSPSQKTRQEQLTYETGRDRTPRQRAEKWSKQEDRELREKHCFICGSEGHIKKECPQYKGSAGVSKPGSVSFSTAPSAPSNLKNSKANQGTSLQKQKVFLSPQTGSLVNKHMTQGRSAQKWNQQD</sequence>
<evidence type="ECO:0000256" key="17">
    <source>
        <dbReference type="PROSITE-ProRule" id="PRU00047"/>
    </source>
</evidence>
<dbReference type="GO" id="GO:0031123">
    <property type="term" value="P:RNA 3'-end processing"/>
    <property type="evidence" value="ECO:0007669"/>
    <property type="project" value="TreeGrafter"/>
</dbReference>
<dbReference type="EMBL" id="JAGXEW010000002">
    <property type="protein sequence ID" value="KAK1174672.1"/>
    <property type="molecule type" value="Genomic_DNA"/>
</dbReference>
<evidence type="ECO:0000256" key="16">
    <source>
        <dbReference type="ARBA" id="ARBA00049105"/>
    </source>
</evidence>
<dbReference type="InterPro" id="IPR013087">
    <property type="entry name" value="Znf_C2H2_type"/>
</dbReference>
<feature type="region of interest" description="Disordered" evidence="18">
    <location>
        <begin position="647"/>
        <end position="691"/>
    </location>
</feature>
<name>A0AAD8LU08_ACIOX</name>
<dbReference type="GO" id="GO:0008270">
    <property type="term" value="F:zinc ion binding"/>
    <property type="evidence" value="ECO:0007669"/>
    <property type="project" value="UniProtKB-KW"/>
</dbReference>
<keyword evidence="14" id="KW-0460">Magnesium</keyword>
<accession>A0AAD8LU08</accession>
<gene>
    <name evidence="20" type="primary">TUT7</name>
    <name evidence="20" type="ORF">AOXY_G2214</name>
</gene>
<evidence type="ECO:0000313" key="21">
    <source>
        <dbReference type="Proteomes" id="UP001230051"/>
    </source>
</evidence>
<dbReference type="PROSITE" id="PS00028">
    <property type="entry name" value="ZINC_FINGER_C2H2_1"/>
    <property type="match status" value="1"/>
</dbReference>
<dbReference type="PANTHER" id="PTHR12271:SF34">
    <property type="entry name" value="TERMINAL URIDYLYLTRANSFERASE 7"/>
    <property type="match status" value="1"/>
</dbReference>
<evidence type="ECO:0000256" key="6">
    <source>
        <dbReference type="ARBA" id="ARBA00022490"/>
    </source>
</evidence>
<feature type="compositionally biased region" description="Basic and acidic residues" evidence="18">
    <location>
        <begin position="154"/>
        <end position="165"/>
    </location>
</feature>
<comment type="similarity">
    <text evidence="4">Belongs to the DNA polymerase type-B-like family.</text>
</comment>
<feature type="domain" description="CCHC-type" evidence="19">
    <location>
        <begin position="1318"/>
        <end position="1332"/>
    </location>
</feature>
<comment type="caution">
    <text evidence="20">The sequence shown here is derived from an EMBL/GenBank/DDBJ whole genome shotgun (WGS) entry which is preliminary data.</text>
</comment>
<dbReference type="GO" id="GO:0005829">
    <property type="term" value="C:cytosol"/>
    <property type="evidence" value="ECO:0007669"/>
    <property type="project" value="UniProtKB-ARBA"/>
</dbReference>
<dbReference type="FunFam" id="3.30.460.10:FF:000005">
    <property type="entry name" value="terminal uridylyltransferase 4 isoform X1"/>
    <property type="match status" value="1"/>
</dbReference>
<keyword evidence="10" id="KW-0479">Metal-binding</keyword>
<dbReference type="Gene3D" id="3.30.460.10">
    <property type="entry name" value="Beta Polymerase, domain 2"/>
    <property type="match status" value="2"/>
</dbReference>
<dbReference type="GO" id="GO:0003676">
    <property type="term" value="F:nucleic acid binding"/>
    <property type="evidence" value="ECO:0007669"/>
    <property type="project" value="InterPro"/>
</dbReference>
<keyword evidence="7" id="KW-0597">Phosphoprotein</keyword>
<feature type="compositionally biased region" description="Basic and acidic residues" evidence="18">
    <location>
        <begin position="1"/>
        <end position="19"/>
    </location>
</feature>
<feature type="compositionally biased region" description="Basic and acidic residues" evidence="18">
    <location>
        <begin position="87"/>
        <end position="125"/>
    </location>
</feature>
<feature type="compositionally biased region" description="Basic and acidic residues" evidence="18">
    <location>
        <begin position="1378"/>
        <end position="1394"/>
    </location>
</feature>
<evidence type="ECO:0000256" key="8">
    <source>
        <dbReference type="ARBA" id="ARBA00022679"/>
    </source>
</evidence>
<evidence type="ECO:0000256" key="13">
    <source>
        <dbReference type="ARBA" id="ARBA00022833"/>
    </source>
</evidence>
<feature type="compositionally biased region" description="Polar residues" evidence="18">
    <location>
        <begin position="1430"/>
        <end position="1487"/>
    </location>
</feature>
<feature type="compositionally biased region" description="Basic and acidic residues" evidence="18">
    <location>
        <begin position="876"/>
        <end position="885"/>
    </location>
</feature>
<feature type="compositionally biased region" description="Polar residues" evidence="18">
    <location>
        <begin position="1361"/>
        <end position="1376"/>
    </location>
</feature>
<keyword evidence="15" id="KW-0464">Manganese</keyword>
<evidence type="ECO:0000256" key="5">
    <source>
        <dbReference type="ARBA" id="ARBA00012472"/>
    </source>
</evidence>
<comment type="subcellular location">
    <subcellularLocation>
        <location evidence="3">Cytoplasm</location>
    </subcellularLocation>
</comment>
<dbReference type="Pfam" id="PF19088">
    <property type="entry name" value="TUTase"/>
    <property type="match status" value="1"/>
</dbReference>
<dbReference type="Pfam" id="PF00098">
    <property type="entry name" value="zf-CCHC"/>
    <property type="match status" value="3"/>
</dbReference>
<comment type="cofactor">
    <cofactor evidence="1">
        <name>Mn(2+)</name>
        <dbReference type="ChEBI" id="CHEBI:29035"/>
    </cofactor>
</comment>
<dbReference type="FunFam" id="1.10.1410.10:FF:000004">
    <property type="entry name" value="terminal uridylyltransferase 4 isoform X2"/>
    <property type="match status" value="1"/>
</dbReference>
<evidence type="ECO:0000256" key="14">
    <source>
        <dbReference type="ARBA" id="ARBA00022842"/>
    </source>
</evidence>
<protein>
    <recommendedName>
        <fullName evidence="5">RNA uridylyltransferase</fullName>
        <ecNumber evidence="5">2.7.7.52</ecNumber>
    </recommendedName>
</protein>
<evidence type="ECO:0000256" key="4">
    <source>
        <dbReference type="ARBA" id="ARBA00008593"/>
    </source>
</evidence>
<feature type="compositionally biased region" description="Basic and acidic residues" evidence="18">
    <location>
        <begin position="893"/>
        <end position="906"/>
    </location>
</feature>
<feature type="compositionally biased region" description="Basic and acidic residues" evidence="18">
    <location>
        <begin position="133"/>
        <end position="142"/>
    </location>
</feature>
<keyword evidence="11" id="KW-0677">Repeat</keyword>
<dbReference type="CDD" id="cd05402">
    <property type="entry name" value="NT_PAP_TUTase"/>
    <property type="match status" value="2"/>
</dbReference>
<dbReference type="InterPro" id="IPR002058">
    <property type="entry name" value="PAP_assoc"/>
</dbReference>
<feature type="region of interest" description="Disordered" evidence="18">
    <location>
        <begin position="1"/>
        <end position="167"/>
    </location>
</feature>
<feature type="compositionally biased region" description="Polar residues" evidence="18">
    <location>
        <begin position="647"/>
        <end position="666"/>
    </location>
</feature>
<keyword evidence="6" id="KW-0963">Cytoplasm</keyword>
<organism evidence="20 21">
    <name type="scientific">Acipenser oxyrinchus oxyrinchus</name>
    <dbReference type="NCBI Taxonomy" id="40147"/>
    <lineage>
        <taxon>Eukaryota</taxon>
        <taxon>Metazoa</taxon>
        <taxon>Chordata</taxon>
        <taxon>Craniata</taxon>
        <taxon>Vertebrata</taxon>
        <taxon>Euteleostomi</taxon>
        <taxon>Actinopterygii</taxon>
        <taxon>Chondrostei</taxon>
        <taxon>Acipenseriformes</taxon>
        <taxon>Acipenseridae</taxon>
        <taxon>Acipenser</taxon>
    </lineage>
</organism>
<feature type="region of interest" description="Disordered" evidence="18">
    <location>
        <begin position="1342"/>
        <end position="1394"/>
    </location>
</feature>
<keyword evidence="12 17" id="KW-0863">Zinc-finger</keyword>
<dbReference type="Pfam" id="PF03828">
    <property type="entry name" value="PAP_assoc"/>
    <property type="match status" value="2"/>
</dbReference>
<dbReference type="InterPro" id="IPR054708">
    <property type="entry name" value="MTPAP-like_central"/>
</dbReference>
<dbReference type="Proteomes" id="UP001230051">
    <property type="component" value="Unassembled WGS sequence"/>
</dbReference>
<reference evidence="20" key="1">
    <citation type="submission" date="2022-02" db="EMBL/GenBank/DDBJ databases">
        <title>Atlantic sturgeon de novo genome assembly.</title>
        <authorList>
            <person name="Stock M."/>
            <person name="Klopp C."/>
            <person name="Guiguen Y."/>
            <person name="Cabau C."/>
            <person name="Parinello H."/>
            <person name="Santidrian Yebra-Pimentel E."/>
            <person name="Kuhl H."/>
            <person name="Dirks R.P."/>
            <person name="Guessner J."/>
            <person name="Wuertz S."/>
            <person name="Du K."/>
            <person name="Schartl M."/>
        </authorList>
    </citation>
    <scope>NUCLEOTIDE SEQUENCE</scope>
    <source>
        <strain evidence="20">STURGEONOMICS-FGT-2020</strain>
        <tissue evidence="20">Whole blood</tissue>
    </source>
</reference>
<proteinExistence type="inferred from homology"/>
<feature type="compositionally biased region" description="Basic residues" evidence="18">
    <location>
        <begin position="143"/>
        <end position="152"/>
    </location>
</feature>
<evidence type="ECO:0000259" key="19">
    <source>
        <dbReference type="PROSITE" id="PS50158"/>
    </source>
</evidence>
<dbReference type="SMART" id="SM00343">
    <property type="entry name" value="ZnF_C2HC"/>
    <property type="match status" value="3"/>
</dbReference>
<dbReference type="InterPro" id="IPR045100">
    <property type="entry name" value="TUT4/7_NTP_transf"/>
</dbReference>
<dbReference type="EC" id="2.7.7.52" evidence="5"/>
<evidence type="ECO:0000256" key="10">
    <source>
        <dbReference type="ARBA" id="ARBA00022723"/>
    </source>
</evidence>
<feature type="domain" description="CCHC-type" evidence="19">
    <location>
        <begin position="1404"/>
        <end position="1419"/>
    </location>
</feature>
<dbReference type="PANTHER" id="PTHR12271">
    <property type="entry name" value="POLY A POLYMERASE CID PAP -RELATED"/>
    <property type="match status" value="1"/>
</dbReference>
<comment type="cofactor">
    <cofactor evidence="2">
        <name>Mg(2+)</name>
        <dbReference type="ChEBI" id="CHEBI:18420"/>
    </cofactor>
</comment>
<evidence type="ECO:0000256" key="12">
    <source>
        <dbReference type="ARBA" id="ARBA00022771"/>
    </source>
</evidence>
<evidence type="ECO:0000256" key="18">
    <source>
        <dbReference type="SAM" id="MobiDB-lite"/>
    </source>
</evidence>
<feature type="compositionally biased region" description="Acidic residues" evidence="18">
    <location>
        <begin position="793"/>
        <end position="803"/>
    </location>
</feature>
<dbReference type="FunFam" id="1.10.1410.10:FF:000002">
    <property type="entry name" value="terminal uridylyltransferase 4 isoform X1"/>
    <property type="match status" value="1"/>
</dbReference>
<dbReference type="PROSITE" id="PS50158">
    <property type="entry name" value="ZF_CCHC"/>
    <property type="match status" value="3"/>
</dbReference>
<keyword evidence="21" id="KW-1185">Reference proteome</keyword>
<feature type="compositionally biased region" description="Basic and acidic residues" evidence="18">
    <location>
        <begin position="726"/>
        <end position="741"/>
    </location>
</feature>
<dbReference type="GO" id="GO:0050265">
    <property type="term" value="F:RNA uridylyltransferase activity"/>
    <property type="evidence" value="ECO:0007669"/>
    <property type="project" value="UniProtKB-EC"/>
</dbReference>
<feature type="region of interest" description="Disordered" evidence="18">
    <location>
        <begin position="871"/>
        <end position="906"/>
    </location>
</feature>
<feature type="region of interest" description="Disordered" evidence="18">
    <location>
        <begin position="1422"/>
        <end position="1487"/>
    </location>
</feature>
<dbReference type="InterPro" id="IPR001878">
    <property type="entry name" value="Znf_CCHC"/>
</dbReference>
<dbReference type="SUPFAM" id="SSF81301">
    <property type="entry name" value="Nucleotidyltransferase"/>
    <property type="match status" value="2"/>
</dbReference>
<dbReference type="GO" id="GO:0061157">
    <property type="term" value="P:mRNA destabilization"/>
    <property type="evidence" value="ECO:0007669"/>
    <property type="project" value="UniProtKB-ARBA"/>
</dbReference>
<evidence type="ECO:0000256" key="3">
    <source>
        <dbReference type="ARBA" id="ARBA00004496"/>
    </source>
</evidence>
<evidence type="ECO:0000256" key="15">
    <source>
        <dbReference type="ARBA" id="ARBA00023211"/>
    </source>
</evidence>
<evidence type="ECO:0000313" key="20">
    <source>
        <dbReference type="EMBL" id="KAK1174672.1"/>
    </source>
</evidence>
<dbReference type="SUPFAM" id="SSF57756">
    <property type="entry name" value="Retrovirus zinc finger-like domains"/>
    <property type="match status" value="3"/>
</dbReference>
<dbReference type="Gene3D" id="1.10.1410.10">
    <property type="match status" value="2"/>
</dbReference>
<keyword evidence="13" id="KW-0862">Zinc</keyword>
<feature type="region of interest" description="Disordered" evidence="18">
    <location>
        <begin position="706"/>
        <end position="803"/>
    </location>
</feature>
<keyword evidence="9 20" id="KW-0548">Nucleotidyltransferase</keyword>
<dbReference type="SUPFAM" id="SSF81631">
    <property type="entry name" value="PAP/OAS1 substrate-binding domain"/>
    <property type="match status" value="2"/>
</dbReference>
<evidence type="ECO:0000256" key="11">
    <source>
        <dbReference type="ARBA" id="ARBA00022737"/>
    </source>
</evidence>
<evidence type="ECO:0000256" key="9">
    <source>
        <dbReference type="ARBA" id="ARBA00022695"/>
    </source>
</evidence>
<evidence type="ECO:0000256" key="2">
    <source>
        <dbReference type="ARBA" id="ARBA00001946"/>
    </source>
</evidence>
<dbReference type="InterPro" id="IPR043519">
    <property type="entry name" value="NT_sf"/>
</dbReference>
<evidence type="ECO:0000256" key="1">
    <source>
        <dbReference type="ARBA" id="ARBA00001936"/>
    </source>
</evidence>
<comment type="catalytic activity">
    <reaction evidence="16">
        <text>RNA(n) + UTP = RNA(n)-3'-uridine ribonucleotide + diphosphate</text>
        <dbReference type="Rhea" id="RHEA:14785"/>
        <dbReference type="Rhea" id="RHEA-COMP:14527"/>
        <dbReference type="Rhea" id="RHEA-COMP:17348"/>
        <dbReference type="ChEBI" id="CHEBI:33019"/>
        <dbReference type="ChEBI" id="CHEBI:46398"/>
        <dbReference type="ChEBI" id="CHEBI:140395"/>
        <dbReference type="ChEBI" id="CHEBI:173116"/>
        <dbReference type="EC" id="2.7.7.52"/>
    </reaction>
</comment>
<dbReference type="Gene3D" id="4.10.60.10">
    <property type="entry name" value="Zinc finger, CCHC-type"/>
    <property type="match status" value="1"/>
</dbReference>
<feature type="compositionally biased region" description="Basic and acidic residues" evidence="18">
    <location>
        <begin position="1342"/>
        <end position="1359"/>
    </location>
</feature>
<keyword evidence="8" id="KW-0808">Transferase</keyword>
<evidence type="ECO:0000256" key="7">
    <source>
        <dbReference type="ARBA" id="ARBA00022553"/>
    </source>
</evidence>
<feature type="domain" description="CCHC-type" evidence="19">
    <location>
        <begin position="936"/>
        <end position="951"/>
    </location>
</feature>
<dbReference type="InterPro" id="IPR036875">
    <property type="entry name" value="Znf_CCHC_sf"/>
</dbReference>
<dbReference type="Pfam" id="PF22600">
    <property type="entry name" value="MTPAP-like_central"/>
    <property type="match status" value="1"/>
</dbReference>